<dbReference type="GO" id="GO:0016423">
    <property type="term" value="F:tRNA (guanine) methyltransferase activity"/>
    <property type="evidence" value="ECO:0007669"/>
    <property type="project" value="TreeGrafter"/>
</dbReference>
<dbReference type="GO" id="GO:0005737">
    <property type="term" value="C:cytoplasm"/>
    <property type="evidence" value="ECO:0007669"/>
    <property type="project" value="UniProtKB-SubCell"/>
</dbReference>
<dbReference type="SUPFAM" id="SSF53335">
    <property type="entry name" value="S-adenosyl-L-methionine-dependent methyltransferases"/>
    <property type="match status" value="1"/>
</dbReference>
<dbReference type="GO" id="GO:0043527">
    <property type="term" value="C:tRNA methyltransferase complex"/>
    <property type="evidence" value="ECO:0007669"/>
    <property type="project" value="UniProtKB-ARBA"/>
</dbReference>
<organism evidence="7">
    <name type="scientific">Cacopsylla melanoneura</name>
    <dbReference type="NCBI Taxonomy" id="428564"/>
    <lineage>
        <taxon>Eukaryota</taxon>
        <taxon>Metazoa</taxon>
        <taxon>Ecdysozoa</taxon>
        <taxon>Arthropoda</taxon>
        <taxon>Hexapoda</taxon>
        <taxon>Insecta</taxon>
        <taxon>Pterygota</taxon>
        <taxon>Neoptera</taxon>
        <taxon>Paraneoptera</taxon>
        <taxon>Hemiptera</taxon>
        <taxon>Sternorrhyncha</taxon>
        <taxon>Psylloidea</taxon>
        <taxon>Psyllidae</taxon>
        <taxon>Psyllinae</taxon>
        <taxon>Cacopsylla</taxon>
    </lineage>
</organism>
<dbReference type="FunFam" id="3.40.50.150:FF:000073">
    <property type="entry name" value="THUMP domain containing 3"/>
    <property type="match status" value="1"/>
</dbReference>
<name>A0A8D8LT91_9HEMI</name>
<feature type="domain" description="THUMP" evidence="6">
    <location>
        <begin position="182"/>
        <end position="277"/>
    </location>
</feature>
<dbReference type="EMBL" id="HBUF01035203">
    <property type="protein sequence ID" value="CAG6616245.1"/>
    <property type="molecule type" value="Transcribed_RNA"/>
</dbReference>
<keyword evidence="2" id="KW-0808">Transferase</keyword>
<dbReference type="InterPro" id="IPR000241">
    <property type="entry name" value="RlmKL-like_Mtase"/>
</dbReference>
<protein>
    <submittedName>
        <fullName evidence="7">THUMP domain-containing protein 3</fullName>
    </submittedName>
</protein>
<dbReference type="SUPFAM" id="SSF143437">
    <property type="entry name" value="THUMP domain-like"/>
    <property type="match status" value="1"/>
</dbReference>
<evidence type="ECO:0000256" key="3">
    <source>
        <dbReference type="ARBA" id="ARBA00022694"/>
    </source>
</evidence>
<proteinExistence type="predicted"/>
<comment type="subcellular location">
    <subcellularLocation>
        <location evidence="1">Cytoplasm</location>
    </subcellularLocation>
</comment>
<dbReference type="PROSITE" id="PS51165">
    <property type="entry name" value="THUMP"/>
    <property type="match status" value="1"/>
</dbReference>
<reference evidence="7" key="1">
    <citation type="submission" date="2021-05" db="EMBL/GenBank/DDBJ databases">
        <authorList>
            <person name="Alioto T."/>
            <person name="Alioto T."/>
            <person name="Gomez Garrido J."/>
        </authorList>
    </citation>
    <scope>NUCLEOTIDE SEQUENCE</scope>
</reference>
<evidence type="ECO:0000313" key="7">
    <source>
        <dbReference type="EMBL" id="CAG6616244.1"/>
    </source>
</evidence>
<evidence type="ECO:0000259" key="6">
    <source>
        <dbReference type="PROSITE" id="PS51165"/>
    </source>
</evidence>
<accession>A0A8D8LT91</accession>
<sequence>MDIHKLVSTAQASENQITIEATVVTGFEDVVREECQEKFGKDMLICTSTGRVFFNITLTDIDKVKELRGIDNILLVVASFDNFGFTNLGTEETEAEQDTRRKSEDKVTDIAIIQTNSLLIDWKKYMDIWKQITNYKGILYPSNEQFNKYNDALRQKKNIRHEENLKDKSKAETTLLTKTELCKDELLKLRISGVDNKLPDDIGKNTKTKKSNEEENLLRFRVTCNRVGKHTTTSMEIERAFGGTLNDTHLWLVDLDDYDIDISLQVRYNEVYVGLSITEKSLHRRNIVEFNITTLKATIGYNLVRLASPSSGDIFLDPMCGGGTIPIECALSYPNVHFLSGDINEKLVVKTQGNVSHNSTKVKRNLGVSPLVCNGRHLCFKPACIDGVVTDLPFGKRVGSKSNNFLLYRLFLIEIGKVVRPKVGRAILLTSDRKHLIQALHVSSSLWNCKKQIKINMSGIKSFVFILKRTADLFDYALHGLKEKHRGKPFPPRNLSSDNNKRPE</sequence>
<keyword evidence="2" id="KW-0489">Methyltransferase</keyword>
<dbReference type="InterPro" id="IPR029063">
    <property type="entry name" value="SAM-dependent_MTases_sf"/>
</dbReference>
<evidence type="ECO:0000256" key="4">
    <source>
        <dbReference type="PROSITE-ProRule" id="PRU00529"/>
    </source>
</evidence>
<dbReference type="PANTHER" id="PTHR14911:SF13">
    <property type="entry name" value="TRNA (GUANINE(6)-N2)-METHYLTRANSFERASE THUMP3"/>
    <property type="match status" value="1"/>
</dbReference>
<keyword evidence="4" id="KW-0694">RNA-binding</keyword>
<dbReference type="PANTHER" id="PTHR14911">
    <property type="entry name" value="THUMP DOMAIN-CONTAINING"/>
    <property type="match status" value="1"/>
</dbReference>
<dbReference type="EMBL" id="HBUF01035204">
    <property type="protein sequence ID" value="CAG6616246.1"/>
    <property type="molecule type" value="Transcribed_RNA"/>
</dbReference>
<dbReference type="Pfam" id="PF01170">
    <property type="entry name" value="UPF0020"/>
    <property type="match status" value="1"/>
</dbReference>
<dbReference type="InterPro" id="IPR004114">
    <property type="entry name" value="THUMP_dom"/>
</dbReference>
<dbReference type="EMBL" id="HBUF01372654">
    <property type="protein sequence ID" value="CAG6726900.1"/>
    <property type="molecule type" value="Transcribed_RNA"/>
</dbReference>
<dbReference type="AlphaFoldDB" id="A0A8D8LT91"/>
<dbReference type="EMBL" id="HBUF01035202">
    <property type="protein sequence ID" value="CAG6616244.1"/>
    <property type="molecule type" value="Transcribed_RNA"/>
</dbReference>
<dbReference type="GO" id="GO:0003723">
    <property type="term" value="F:RNA binding"/>
    <property type="evidence" value="ECO:0007669"/>
    <property type="project" value="UniProtKB-UniRule"/>
</dbReference>
<dbReference type="Gene3D" id="3.40.50.150">
    <property type="entry name" value="Vaccinia Virus protein VP39"/>
    <property type="match status" value="1"/>
</dbReference>
<evidence type="ECO:0000256" key="1">
    <source>
        <dbReference type="ARBA" id="ARBA00004496"/>
    </source>
</evidence>
<evidence type="ECO:0000256" key="2">
    <source>
        <dbReference type="ARBA" id="ARBA00022603"/>
    </source>
</evidence>
<dbReference type="Gene3D" id="3.30.2130.30">
    <property type="match status" value="1"/>
</dbReference>
<dbReference type="Pfam" id="PF02926">
    <property type="entry name" value="THUMP"/>
    <property type="match status" value="1"/>
</dbReference>
<dbReference type="GO" id="GO:0030488">
    <property type="term" value="P:tRNA methylation"/>
    <property type="evidence" value="ECO:0007669"/>
    <property type="project" value="TreeGrafter"/>
</dbReference>
<evidence type="ECO:0000256" key="5">
    <source>
        <dbReference type="SAM" id="MobiDB-lite"/>
    </source>
</evidence>
<keyword evidence="3" id="KW-0819">tRNA processing</keyword>
<dbReference type="SMART" id="SM00981">
    <property type="entry name" value="THUMP"/>
    <property type="match status" value="1"/>
</dbReference>
<dbReference type="CDD" id="cd11715">
    <property type="entry name" value="THUMP_AdoMetMT"/>
    <property type="match status" value="1"/>
</dbReference>
<feature type="region of interest" description="Disordered" evidence="5">
    <location>
        <begin position="485"/>
        <end position="504"/>
    </location>
</feature>